<reference evidence="2 3" key="1">
    <citation type="journal article" date="2016" name="Genome Biol. Evol.">
        <title>Divergent and convergent evolution of fungal pathogenicity.</title>
        <authorList>
            <person name="Shang Y."/>
            <person name="Xiao G."/>
            <person name="Zheng P."/>
            <person name="Cen K."/>
            <person name="Zhan S."/>
            <person name="Wang C."/>
        </authorList>
    </citation>
    <scope>NUCLEOTIDE SEQUENCE [LARGE SCALE GENOMIC DNA]</scope>
    <source>
        <strain evidence="2 3">ARSEF 7405</strain>
    </source>
</reference>
<organism evidence="2 3">
    <name type="scientific">Ascosphaera apis ARSEF 7405</name>
    <dbReference type="NCBI Taxonomy" id="392613"/>
    <lineage>
        <taxon>Eukaryota</taxon>
        <taxon>Fungi</taxon>
        <taxon>Dikarya</taxon>
        <taxon>Ascomycota</taxon>
        <taxon>Pezizomycotina</taxon>
        <taxon>Eurotiomycetes</taxon>
        <taxon>Eurotiomycetidae</taxon>
        <taxon>Onygenales</taxon>
        <taxon>Ascosphaeraceae</taxon>
        <taxon>Ascosphaera</taxon>
    </lineage>
</organism>
<evidence type="ECO:0000313" key="2">
    <source>
        <dbReference type="EMBL" id="KZZ89498.1"/>
    </source>
</evidence>
<dbReference type="AlphaFoldDB" id="A0A167X0Y7"/>
<comment type="caution">
    <text evidence="2">The sequence shown here is derived from an EMBL/GenBank/DDBJ whole genome shotgun (WGS) entry which is preliminary data.</text>
</comment>
<dbReference type="OrthoDB" id="10655163at2759"/>
<evidence type="ECO:0000256" key="1">
    <source>
        <dbReference type="SAM" id="MobiDB-lite"/>
    </source>
</evidence>
<keyword evidence="3" id="KW-1185">Reference proteome</keyword>
<dbReference type="VEuPathDB" id="FungiDB:AAP_04253"/>
<protein>
    <submittedName>
        <fullName evidence="2">Uncharacterized protein</fullName>
    </submittedName>
</protein>
<proteinExistence type="predicted"/>
<feature type="region of interest" description="Disordered" evidence="1">
    <location>
        <begin position="185"/>
        <end position="215"/>
    </location>
</feature>
<dbReference type="EMBL" id="AZGZ01000020">
    <property type="protein sequence ID" value="KZZ89498.1"/>
    <property type="molecule type" value="Genomic_DNA"/>
</dbReference>
<feature type="region of interest" description="Disordered" evidence="1">
    <location>
        <begin position="35"/>
        <end position="59"/>
    </location>
</feature>
<evidence type="ECO:0000313" key="3">
    <source>
        <dbReference type="Proteomes" id="UP000242877"/>
    </source>
</evidence>
<name>A0A167X0Y7_9EURO</name>
<feature type="compositionally biased region" description="Basic and acidic residues" evidence="1">
    <location>
        <begin position="185"/>
        <end position="208"/>
    </location>
</feature>
<gene>
    <name evidence="2" type="ORF">AAP_04253</name>
</gene>
<dbReference type="Proteomes" id="UP000242877">
    <property type="component" value="Unassembled WGS sequence"/>
</dbReference>
<feature type="compositionally biased region" description="Polar residues" evidence="1">
    <location>
        <begin position="93"/>
        <end position="108"/>
    </location>
</feature>
<feature type="compositionally biased region" description="Low complexity" evidence="1">
    <location>
        <begin position="109"/>
        <end position="122"/>
    </location>
</feature>
<feature type="region of interest" description="Disordered" evidence="1">
    <location>
        <begin position="93"/>
        <end position="163"/>
    </location>
</feature>
<sequence length="215" mass="23618">MKTTSRKRDDTQEINCLVGDQKPVVMLQDMLPRTDLPTTCKLDSDKQQRCRSGSHSSAADAAALVDVLRGQRSPAPSPEASWTIFPTPVSIGSLASSSKNSDLQKGTFSPSSVSSKSTAPTSICSHDCDSPISQRTRLAKKQEMAIKRKRSGDDPDVPPEWAPLRLKGITPEELRWSLATGKRVKLDTPEHAEHPKLSGLRLPREQPRSRFARGH</sequence>
<accession>A0A167X0Y7</accession>